<keyword evidence="2" id="KW-0472">Membrane</keyword>
<keyword evidence="2" id="KW-1133">Transmembrane helix</keyword>
<dbReference type="Proteomes" id="UP000660262">
    <property type="component" value="Unassembled WGS sequence"/>
</dbReference>
<feature type="transmembrane region" description="Helical" evidence="2">
    <location>
        <begin position="66"/>
        <end position="90"/>
    </location>
</feature>
<comment type="caution">
    <text evidence="3">The sequence shown here is derived from an EMBL/GenBank/DDBJ whole genome shotgun (WGS) entry which is preliminary data.</text>
</comment>
<feature type="compositionally biased region" description="Polar residues" evidence="1">
    <location>
        <begin position="187"/>
        <end position="196"/>
    </location>
</feature>
<dbReference type="OrthoDB" id="409799at2759"/>
<dbReference type="Pfam" id="PF01062">
    <property type="entry name" value="Bestrophin"/>
    <property type="match status" value="1"/>
</dbReference>
<feature type="compositionally biased region" description="Basic and acidic residues" evidence="1">
    <location>
        <begin position="161"/>
        <end position="170"/>
    </location>
</feature>
<proteinExistence type="predicted"/>
<sequence length="429" mass="47359">MSVCDTYALSIVPPRRRASPPSCCSIPAQQVRTVDEHGKTVAYDVHVLTRWGVFWAYGGTIFNRKIFALGSTLFAVIVISFTGATITFAMEKPSARVDISNYITLFGMISTLIGFVLGLYQSESVARWRAMRFEQLGGLWGAIHNISLLLGIWLPDDKEEGRDNVDKKDTSTASRQAAPHPAASYRSAEQQTSSSSPPLPASEDNAIIKRTVLRWMLASHALTYFQAINRPSEGLDAAVAEGSLTEDERAILSSVPDWMRAQVLWSWIAEVGQNLASTHRMPQSLTNLPIFLNHCLNARGSIGSIGFYLDSQLPYSYVHLVNWIVKAHLVFISVLYGYTLSAITFNTIYFSTLVSVRIYEAIIKALLGGAGVLLNVCFFQGILEIQATLRNPFGDEPDCFPSDADHANMRSGAMSLMGVRAPPQHWFDV</sequence>
<reference evidence="3" key="1">
    <citation type="submission" date="2020-10" db="EMBL/GenBank/DDBJ databases">
        <title>Unveiling of a novel bifunctional photoreceptor, Dualchrome1, isolated from a cosmopolitan green alga.</title>
        <authorList>
            <person name="Suzuki S."/>
            <person name="Kawachi M."/>
        </authorList>
    </citation>
    <scope>NUCLEOTIDE SEQUENCE</scope>
    <source>
        <strain evidence="3">NIES 2893</strain>
    </source>
</reference>
<feature type="transmembrane region" description="Helical" evidence="2">
    <location>
        <begin position="361"/>
        <end position="383"/>
    </location>
</feature>
<feature type="region of interest" description="Disordered" evidence="1">
    <location>
        <begin position="161"/>
        <end position="202"/>
    </location>
</feature>
<feature type="transmembrane region" description="Helical" evidence="2">
    <location>
        <begin position="329"/>
        <end position="349"/>
    </location>
</feature>
<gene>
    <name evidence="3" type="ORF">PPROV_000339300</name>
</gene>
<evidence type="ECO:0000256" key="2">
    <source>
        <dbReference type="SAM" id="Phobius"/>
    </source>
</evidence>
<evidence type="ECO:0000256" key="1">
    <source>
        <dbReference type="SAM" id="MobiDB-lite"/>
    </source>
</evidence>
<accession>A0A830HH51</accession>
<dbReference type="GO" id="GO:0005254">
    <property type="term" value="F:chloride channel activity"/>
    <property type="evidence" value="ECO:0007669"/>
    <property type="project" value="InterPro"/>
</dbReference>
<keyword evidence="4" id="KW-1185">Reference proteome</keyword>
<evidence type="ECO:0000313" key="3">
    <source>
        <dbReference type="EMBL" id="GHP04639.1"/>
    </source>
</evidence>
<evidence type="ECO:0000313" key="4">
    <source>
        <dbReference type="Proteomes" id="UP000660262"/>
    </source>
</evidence>
<dbReference type="InterPro" id="IPR021134">
    <property type="entry name" value="Bestrophin-like"/>
</dbReference>
<dbReference type="AlphaFoldDB" id="A0A830HH51"/>
<protein>
    <submittedName>
        <fullName evidence="3">Uncharacterized protein</fullName>
    </submittedName>
</protein>
<keyword evidence="2" id="KW-0812">Transmembrane</keyword>
<organism evidence="3 4">
    <name type="scientific">Pycnococcus provasolii</name>
    <dbReference type="NCBI Taxonomy" id="41880"/>
    <lineage>
        <taxon>Eukaryota</taxon>
        <taxon>Viridiplantae</taxon>
        <taxon>Chlorophyta</taxon>
        <taxon>Pseudoscourfieldiophyceae</taxon>
        <taxon>Pseudoscourfieldiales</taxon>
        <taxon>Pycnococcaceae</taxon>
        <taxon>Pycnococcus</taxon>
    </lineage>
</organism>
<dbReference type="EMBL" id="BNJQ01000008">
    <property type="protein sequence ID" value="GHP04639.1"/>
    <property type="molecule type" value="Genomic_DNA"/>
</dbReference>
<name>A0A830HH51_9CHLO</name>
<feature type="transmembrane region" description="Helical" evidence="2">
    <location>
        <begin position="102"/>
        <end position="120"/>
    </location>
</feature>